<organism evidence="1 2">
    <name type="scientific">Lipingzhangella rawalii</name>
    <dbReference type="NCBI Taxonomy" id="2055835"/>
    <lineage>
        <taxon>Bacteria</taxon>
        <taxon>Bacillati</taxon>
        <taxon>Actinomycetota</taxon>
        <taxon>Actinomycetes</taxon>
        <taxon>Streptosporangiales</taxon>
        <taxon>Nocardiopsidaceae</taxon>
        <taxon>Lipingzhangella</taxon>
    </lineage>
</organism>
<gene>
    <name evidence="1" type="ORF">RIF23_11755</name>
</gene>
<protein>
    <submittedName>
        <fullName evidence="1">Uncharacterized protein</fullName>
    </submittedName>
</protein>
<evidence type="ECO:0000313" key="2">
    <source>
        <dbReference type="Proteomes" id="UP001250214"/>
    </source>
</evidence>
<accession>A0ABU2H6P4</accession>
<dbReference type="EMBL" id="JAVLVT010000005">
    <property type="protein sequence ID" value="MDS1270973.1"/>
    <property type="molecule type" value="Genomic_DNA"/>
</dbReference>
<name>A0ABU2H6P4_9ACTN</name>
<reference evidence="2" key="1">
    <citation type="submission" date="2023-07" db="EMBL/GenBank/DDBJ databases">
        <title>Novel species in the genus Lipingzhangella isolated from Sambhar Salt Lake.</title>
        <authorList>
            <person name="Jiya N."/>
            <person name="Kajale S."/>
            <person name="Sharma A."/>
        </authorList>
    </citation>
    <scope>NUCLEOTIDE SEQUENCE [LARGE SCALE GENOMIC DNA]</scope>
    <source>
        <strain evidence="2">LS1_29</strain>
    </source>
</reference>
<dbReference type="RefSeq" id="WP_310912526.1">
    <property type="nucleotide sequence ID" value="NZ_JAVLVT010000005.1"/>
</dbReference>
<sequence length="285" mass="30988">MTATNQDPASVLLAGLVDDAGLFPPTQLPLAQAVERHRRDQQRNHPMHTHRFLCPSSRWDDLRGLLTERDRFDVGVILDDDQAGSLAAVPEPAAGDPLRVAHLEMRVEPADVGRAARYLRGTGSGHRHPVFLELHRTRGWQRSVAQLHGAHPLGLKIRCGGPRAELFPTPEELTEFIELAVANQVPMKATAGLHHAVRHTDPTTGFTHYGYLNLVGACAAAVAGAERDTVLAILTETDPPSLVARLHSTDPHTARRSRAILRSYGSCDTAQPIHEAAELALGPAR</sequence>
<dbReference type="Proteomes" id="UP001250214">
    <property type="component" value="Unassembled WGS sequence"/>
</dbReference>
<comment type="caution">
    <text evidence="1">The sequence shown here is derived from an EMBL/GenBank/DDBJ whole genome shotgun (WGS) entry which is preliminary data.</text>
</comment>
<evidence type="ECO:0000313" key="1">
    <source>
        <dbReference type="EMBL" id="MDS1270973.1"/>
    </source>
</evidence>
<keyword evidence="2" id="KW-1185">Reference proteome</keyword>
<proteinExistence type="predicted"/>